<proteinExistence type="predicted"/>
<comment type="caution">
    <text evidence="4">The sequence shown here is derived from an EMBL/GenBank/DDBJ whole genome shotgun (WGS) entry which is preliminary data.</text>
</comment>
<dbReference type="Pfam" id="PF03184">
    <property type="entry name" value="DDE_1"/>
    <property type="match status" value="1"/>
</dbReference>
<evidence type="ECO:0000313" key="5">
    <source>
        <dbReference type="Proteomes" id="UP001148838"/>
    </source>
</evidence>
<sequence length="250" mass="27747">MSRALAAVRNGDMGVSEAARTYSVPRKSRKVLAFKGERAVGSTASGERSSTITPVCCTSAACHYVPPLIIYKRSRSEEGLEDGVPSGTIFAYNPGSGYINKDVFVRLLRHFIDTVRPSKEREVLLLLHGHSTYTRNLDALDIALENEVIMLAFAGHITHRLQPLDVSFFKHLTYGLAATIGTTVNGFAKTGVRPVNRDVFHDYHFLAAMQFEIDDVPVMQASPIEPVNEEIPEPNMPNCRKRSNSIWKSR</sequence>
<evidence type="ECO:0000259" key="3">
    <source>
        <dbReference type="Pfam" id="PF05225"/>
    </source>
</evidence>
<keyword evidence="5" id="KW-1185">Reference proteome</keyword>
<accession>A0ABQ8T8T7</accession>
<evidence type="ECO:0000313" key="4">
    <source>
        <dbReference type="EMBL" id="KAJ4442414.1"/>
    </source>
</evidence>
<gene>
    <name evidence="4" type="ORF">ANN_04000</name>
</gene>
<dbReference type="InterPro" id="IPR004875">
    <property type="entry name" value="DDE_SF_endonuclease_dom"/>
</dbReference>
<dbReference type="Proteomes" id="UP001148838">
    <property type="component" value="Unassembled WGS sequence"/>
</dbReference>
<evidence type="ECO:0000259" key="2">
    <source>
        <dbReference type="Pfam" id="PF03184"/>
    </source>
</evidence>
<evidence type="ECO:0008006" key="6">
    <source>
        <dbReference type="Google" id="ProtNLM"/>
    </source>
</evidence>
<feature type="region of interest" description="Disordered" evidence="1">
    <location>
        <begin position="228"/>
        <end position="250"/>
    </location>
</feature>
<organism evidence="4 5">
    <name type="scientific">Periplaneta americana</name>
    <name type="common">American cockroach</name>
    <name type="synonym">Blatta americana</name>
    <dbReference type="NCBI Taxonomy" id="6978"/>
    <lineage>
        <taxon>Eukaryota</taxon>
        <taxon>Metazoa</taxon>
        <taxon>Ecdysozoa</taxon>
        <taxon>Arthropoda</taxon>
        <taxon>Hexapoda</taxon>
        <taxon>Insecta</taxon>
        <taxon>Pterygota</taxon>
        <taxon>Neoptera</taxon>
        <taxon>Polyneoptera</taxon>
        <taxon>Dictyoptera</taxon>
        <taxon>Blattodea</taxon>
        <taxon>Blattoidea</taxon>
        <taxon>Blattidae</taxon>
        <taxon>Blattinae</taxon>
        <taxon>Periplaneta</taxon>
    </lineage>
</organism>
<dbReference type="EMBL" id="JAJSOF020000013">
    <property type="protein sequence ID" value="KAJ4442414.1"/>
    <property type="molecule type" value="Genomic_DNA"/>
</dbReference>
<dbReference type="InterPro" id="IPR007889">
    <property type="entry name" value="HTH_Psq"/>
</dbReference>
<evidence type="ECO:0000256" key="1">
    <source>
        <dbReference type="SAM" id="MobiDB-lite"/>
    </source>
</evidence>
<feature type="domain" description="DDE-1" evidence="2">
    <location>
        <begin position="55"/>
        <end position="172"/>
    </location>
</feature>
<dbReference type="Gene3D" id="1.10.10.60">
    <property type="entry name" value="Homeodomain-like"/>
    <property type="match status" value="1"/>
</dbReference>
<feature type="domain" description="HTH psq-type" evidence="3">
    <location>
        <begin position="1"/>
        <end position="27"/>
    </location>
</feature>
<feature type="compositionally biased region" description="Basic residues" evidence="1">
    <location>
        <begin position="239"/>
        <end position="250"/>
    </location>
</feature>
<protein>
    <recommendedName>
        <fullName evidence="6">DDE-1 domain-containing protein</fullName>
    </recommendedName>
</protein>
<reference evidence="4 5" key="1">
    <citation type="journal article" date="2022" name="Allergy">
        <title>Genome assembly and annotation of Periplaneta americana reveal a comprehensive cockroach allergen profile.</title>
        <authorList>
            <person name="Wang L."/>
            <person name="Xiong Q."/>
            <person name="Saelim N."/>
            <person name="Wang L."/>
            <person name="Nong W."/>
            <person name="Wan A.T."/>
            <person name="Shi M."/>
            <person name="Liu X."/>
            <person name="Cao Q."/>
            <person name="Hui J.H.L."/>
            <person name="Sookrung N."/>
            <person name="Leung T.F."/>
            <person name="Tungtrongchitr A."/>
            <person name="Tsui S.K.W."/>
        </authorList>
    </citation>
    <scope>NUCLEOTIDE SEQUENCE [LARGE SCALE GENOMIC DNA]</scope>
    <source>
        <strain evidence="4">PWHHKU_190912</strain>
    </source>
</reference>
<name>A0ABQ8T8T7_PERAM</name>
<dbReference type="Pfam" id="PF05225">
    <property type="entry name" value="HTH_psq"/>
    <property type="match status" value="1"/>
</dbReference>